<dbReference type="SUPFAM" id="SSF55729">
    <property type="entry name" value="Acyl-CoA N-acyltransferases (Nat)"/>
    <property type="match status" value="1"/>
</dbReference>
<protein>
    <submittedName>
        <fullName evidence="2">GNAT family N-acetyltransferase</fullName>
    </submittedName>
</protein>
<proteinExistence type="predicted"/>
<evidence type="ECO:0000313" key="2">
    <source>
        <dbReference type="EMBL" id="QCL82333.1"/>
    </source>
</evidence>
<reference evidence="2 3" key="1">
    <citation type="submission" date="2019-04" db="EMBL/GenBank/DDBJ databases">
        <title>Complete genome sequence of Agrobacterium tumefaciens CFBP5877.</title>
        <authorList>
            <person name="Huang Y.-Y."/>
            <person name="Chiang H.-Y."/>
            <person name="Chou L."/>
            <person name="Lai E.-M."/>
            <person name="Kuo C.-H."/>
        </authorList>
    </citation>
    <scope>NUCLEOTIDE SEQUENCE [LARGE SCALE GENOMIC DNA]</scope>
    <source>
        <strain evidence="2 3">CFBP5877</strain>
    </source>
</reference>
<sequence>MMNSPPIRILTPRLVLRAARAEDARILFDEYTGNVQASEFLPRGPHTSQLTTEKLISASGETTWGKTSRFFWTIIDQRANRPIGIFLMFILDDETAEIHYGLGPAFWGHGFAAEAGSAVMQWVREQSTLSEVRTVCAADHNASCRVLEKIGLVRGQLIEQALSMKASGRKIDGWSYIWKRSDSKGPADVVA</sequence>
<feature type="domain" description="N-acetyltransferase" evidence="1">
    <location>
        <begin position="14"/>
        <end position="183"/>
    </location>
</feature>
<dbReference type="PROSITE" id="PS51186">
    <property type="entry name" value="GNAT"/>
    <property type="match status" value="1"/>
</dbReference>
<dbReference type="InterPro" id="IPR016181">
    <property type="entry name" value="Acyl_CoA_acyltransferase"/>
</dbReference>
<dbReference type="PANTHER" id="PTHR43792">
    <property type="entry name" value="GNAT FAMILY, PUTATIVE (AFU_ORTHOLOGUE AFUA_3G00765)-RELATED-RELATED"/>
    <property type="match status" value="1"/>
</dbReference>
<dbReference type="InterPro" id="IPR000182">
    <property type="entry name" value="GNAT_dom"/>
</dbReference>
<dbReference type="InterPro" id="IPR051531">
    <property type="entry name" value="N-acetyltransferase"/>
</dbReference>
<dbReference type="AlphaFoldDB" id="A0AAE6BI15"/>
<evidence type="ECO:0000259" key="1">
    <source>
        <dbReference type="PROSITE" id="PS51186"/>
    </source>
</evidence>
<gene>
    <name evidence="2" type="ORF">CFBP5877_23360</name>
</gene>
<dbReference type="Pfam" id="PF13302">
    <property type="entry name" value="Acetyltransf_3"/>
    <property type="match status" value="1"/>
</dbReference>
<evidence type="ECO:0000313" key="3">
    <source>
        <dbReference type="Proteomes" id="UP000298579"/>
    </source>
</evidence>
<name>A0AAE6BI15_AGRTU</name>
<dbReference type="EMBL" id="CP039898">
    <property type="protein sequence ID" value="QCL82333.1"/>
    <property type="molecule type" value="Genomic_DNA"/>
</dbReference>
<dbReference type="GO" id="GO:0016747">
    <property type="term" value="F:acyltransferase activity, transferring groups other than amino-acyl groups"/>
    <property type="evidence" value="ECO:0007669"/>
    <property type="project" value="InterPro"/>
</dbReference>
<dbReference type="Gene3D" id="3.40.630.30">
    <property type="match status" value="1"/>
</dbReference>
<dbReference type="Proteomes" id="UP000298579">
    <property type="component" value="Chromosome linear"/>
</dbReference>
<organism evidence="2 3">
    <name type="scientific">Agrobacterium tumefaciens</name>
    <dbReference type="NCBI Taxonomy" id="358"/>
    <lineage>
        <taxon>Bacteria</taxon>
        <taxon>Pseudomonadati</taxon>
        <taxon>Pseudomonadota</taxon>
        <taxon>Alphaproteobacteria</taxon>
        <taxon>Hyphomicrobiales</taxon>
        <taxon>Rhizobiaceae</taxon>
        <taxon>Rhizobium/Agrobacterium group</taxon>
        <taxon>Agrobacterium</taxon>
        <taxon>Agrobacterium tumefaciens complex</taxon>
    </lineage>
</organism>
<accession>A0AAE6BI15</accession>
<dbReference type="PANTHER" id="PTHR43792:SF1">
    <property type="entry name" value="N-ACETYLTRANSFERASE DOMAIN-CONTAINING PROTEIN"/>
    <property type="match status" value="1"/>
</dbReference>